<feature type="compositionally biased region" description="Low complexity" evidence="1">
    <location>
        <begin position="1"/>
        <end position="14"/>
    </location>
</feature>
<keyword evidence="3" id="KW-1185">Reference proteome</keyword>
<reference evidence="2" key="1">
    <citation type="journal article" date="2023" name="Science">
        <title>Genome structures resolve the early diversification of teleost fishes.</title>
        <authorList>
            <person name="Parey E."/>
            <person name="Louis A."/>
            <person name="Montfort J."/>
            <person name="Bouchez O."/>
            <person name="Roques C."/>
            <person name="Iampietro C."/>
            <person name="Lluch J."/>
            <person name="Castinel A."/>
            <person name="Donnadieu C."/>
            <person name="Desvignes T."/>
            <person name="Floi Bucao C."/>
            <person name="Jouanno E."/>
            <person name="Wen M."/>
            <person name="Mejri S."/>
            <person name="Dirks R."/>
            <person name="Jansen H."/>
            <person name="Henkel C."/>
            <person name="Chen W.J."/>
            <person name="Zahm M."/>
            <person name="Cabau C."/>
            <person name="Klopp C."/>
            <person name="Thompson A.W."/>
            <person name="Robinson-Rechavi M."/>
            <person name="Braasch I."/>
            <person name="Lecointre G."/>
            <person name="Bobe J."/>
            <person name="Postlethwait J.H."/>
            <person name="Berthelot C."/>
            <person name="Roest Crollius H."/>
            <person name="Guiguen Y."/>
        </authorList>
    </citation>
    <scope>NUCLEOTIDE SEQUENCE</scope>
    <source>
        <strain evidence="2">NC1722</strain>
    </source>
</reference>
<evidence type="ECO:0000313" key="3">
    <source>
        <dbReference type="Proteomes" id="UP001221898"/>
    </source>
</evidence>
<proteinExistence type="predicted"/>
<organism evidence="2 3">
    <name type="scientific">Aldrovandia affinis</name>
    <dbReference type="NCBI Taxonomy" id="143900"/>
    <lineage>
        <taxon>Eukaryota</taxon>
        <taxon>Metazoa</taxon>
        <taxon>Chordata</taxon>
        <taxon>Craniata</taxon>
        <taxon>Vertebrata</taxon>
        <taxon>Euteleostomi</taxon>
        <taxon>Actinopterygii</taxon>
        <taxon>Neopterygii</taxon>
        <taxon>Teleostei</taxon>
        <taxon>Notacanthiformes</taxon>
        <taxon>Halosauridae</taxon>
        <taxon>Aldrovandia</taxon>
    </lineage>
</organism>
<evidence type="ECO:0000313" key="2">
    <source>
        <dbReference type="EMBL" id="KAJ8409656.1"/>
    </source>
</evidence>
<dbReference type="Proteomes" id="UP001221898">
    <property type="component" value="Unassembled WGS sequence"/>
</dbReference>
<evidence type="ECO:0000256" key="1">
    <source>
        <dbReference type="SAM" id="MobiDB-lite"/>
    </source>
</evidence>
<dbReference type="EMBL" id="JAINUG010000029">
    <property type="protein sequence ID" value="KAJ8409656.1"/>
    <property type="molecule type" value="Genomic_DNA"/>
</dbReference>
<dbReference type="AlphaFoldDB" id="A0AAD7SXI4"/>
<sequence>MGSSSSDCSPPLHSGWAEPSSLSGSGISCETLARESERLPAAVLSRRAASAGLFAPRASPGLGRSRSSPSAGRRSGDSSPRSFG</sequence>
<feature type="region of interest" description="Disordered" evidence="1">
    <location>
        <begin position="52"/>
        <end position="84"/>
    </location>
</feature>
<accession>A0AAD7SXI4</accession>
<protein>
    <submittedName>
        <fullName evidence="2">Uncharacterized protein</fullName>
    </submittedName>
</protein>
<gene>
    <name evidence="2" type="ORF">AAFF_G00217150</name>
</gene>
<feature type="compositionally biased region" description="Low complexity" evidence="1">
    <location>
        <begin position="56"/>
        <end position="84"/>
    </location>
</feature>
<comment type="caution">
    <text evidence="2">The sequence shown here is derived from an EMBL/GenBank/DDBJ whole genome shotgun (WGS) entry which is preliminary data.</text>
</comment>
<feature type="region of interest" description="Disordered" evidence="1">
    <location>
        <begin position="1"/>
        <end position="28"/>
    </location>
</feature>
<name>A0AAD7SXI4_9TELE</name>